<feature type="signal peptide" evidence="2">
    <location>
        <begin position="1"/>
        <end position="22"/>
    </location>
</feature>
<dbReference type="PANTHER" id="PTHR11533">
    <property type="entry name" value="PROTEASE M1 ZINC METALLOPROTEASE"/>
    <property type="match status" value="1"/>
</dbReference>
<dbReference type="InterPro" id="IPR014782">
    <property type="entry name" value="Peptidase_M1_dom"/>
</dbReference>
<dbReference type="EMBL" id="JBHTIF010000002">
    <property type="protein sequence ID" value="MFD0726336.1"/>
    <property type="molecule type" value="Genomic_DNA"/>
</dbReference>
<name>A0ABW2YFB4_9GAMM</name>
<reference evidence="5" key="1">
    <citation type="journal article" date="2019" name="Int. J. Syst. Evol. Microbiol.">
        <title>The Global Catalogue of Microorganisms (GCM) 10K type strain sequencing project: providing services to taxonomists for standard genome sequencing and annotation.</title>
        <authorList>
            <consortium name="The Broad Institute Genomics Platform"/>
            <consortium name="The Broad Institute Genome Sequencing Center for Infectious Disease"/>
            <person name="Wu L."/>
            <person name="Ma J."/>
        </authorList>
    </citation>
    <scope>NUCLEOTIDE SEQUENCE [LARGE SCALE GENOMIC DNA]</scope>
    <source>
        <strain evidence="5">CCUG 55585</strain>
    </source>
</reference>
<keyword evidence="4" id="KW-0378">Hydrolase</keyword>
<evidence type="ECO:0000313" key="4">
    <source>
        <dbReference type="EMBL" id="MFD0726336.1"/>
    </source>
</evidence>
<organism evidence="4 5">
    <name type="scientific">Lysobacter brunescens</name>
    <dbReference type="NCBI Taxonomy" id="262323"/>
    <lineage>
        <taxon>Bacteria</taxon>
        <taxon>Pseudomonadati</taxon>
        <taxon>Pseudomonadota</taxon>
        <taxon>Gammaproteobacteria</taxon>
        <taxon>Lysobacterales</taxon>
        <taxon>Lysobacteraceae</taxon>
        <taxon>Lysobacter</taxon>
    </lineage>
</organism>
<dbReference type="PANTHER" id="PTHR11533:SF174">
    <property type="entry name" value="PUROMYCIN-SENSITIVE AMINOPEPTIDASE-RELATED"/>
    <property type="match status" value="1"/>
</dbReference>
<feature type="compositionally biased region" description="Basic and acidic residues" evidence="1">
    <location>
        <begin position="605"/>
        <end position="624"/>
    </location>
</feature>
<dbReference type="InterPro" id="IPR050344">
    <property type="entry name" value="Peptidase_M1_aminopeptidases"/>
</dbReference>
<dbReference type="Proteomes" id="UP001597110">
    <property type="component" value="Unassembled WGS sequence"/>
</dbReference>
<dbReference type="SUPFAM" id="SSF55486">
    <property type="entry name" value="Metalloproteases ('zincins'), catalytic domain"/>
    <property type="match status" value="1"/>
</dbReference>
<keyword evidence="2" id="KW-0732">Signal</keyword>
<evidence type="ECO:0000313" key="5">
    <source>
        <dbReference type="Proteomes" id="UP001597110"/>
    </source>
</evidence>
<feature type="region of interest" description="Disordered" evidence="1">
    <location>
        <begin position="605"/>
        <end position="646"/>
    </location>
</feature>
<dbReference type="Pfam" id="PF01433">
    <property type="entry name" value="Peptidase_M1"/>
    <property type="match status" value="1"/>
</dbReference>
<feature type="domain" description="Peptidase M1 membrane alanine aminopeptidase" evidence="3">
    <location>
        <begin position="383"/>
        <end position="584"/>
    </location>
</feature>
<dbReference type="Gene3D" id="1.10.390.10">
    <property type="entry name" value="Neutral Protease Domain 2"/>
    <property type="match status" value="1"/>
</dbReference>
<evidence type="ECO:0000259" key="3">
    <source>
        <dbReference type="Pfam" id="PF01433"/>
    </source>
</evidence>
<protein>
    <submittedName>
        <fullName evidence="4">M1 family metallopeptidase</fullName>
        <ecNumber evidence="4">3.4.11.-</ecNumber>
    </submittedName>
</protein>
<feature type="compositionally biased region" description="Basic and acidic residues" evidence="1">
    <location>
        <begin position="776"/>
        <end position="789"/>
    </location>
</feature>
<dbReference type="InterPro" id="IPR027268">
    <property type="entry name" value="Peptidase_M4/M1_CTD_sf"/>
</dbReference>
<sequence length="819" mass="92778">MRPVVLHGLIFSTLTMVLGAFAPDAGAQALRQTKAPFEDKFRQLEGEDWPTPTDYRNAAGAPGHRYWQQKVDYDIQARLDEAARTVSGKARITYRNQSPDALPYLWLLLDQNHYKRDSLAELSRTVSGDSMSLGEVRRAKRYQTWEGGFEIRAVRDANGRALPFTVVDSLLRIDLGTPVAANGGTVAFDIEWAFPMAENRVVGGRSGYECFTDPGQDGNCIFQGAQWFPRLAVYSDYEGWHNKAFLGSGEFTLEFGDYRVALTVPADHVVASTGALENADRVLSAAQRERLQRARDAKEPVYVVTPDEALAAEQGKAKGEKTWVFEAKNVRDFAWSSSRKFVWDALGVRQDSAEQPVVMAMSFYPKEARPLWDAYSTKAIAHTLKVYSHFTFPYPYPTAQSVNGPVGGMEYPMITFNGPRPVKDKKTGNLTYTERAKYGLIGVVIHEIGHIYFPMIVNSDERQWTWMDEGLNTFLQFQAEKLWDADYPSRRGEPKDIVEYMVSQDQVPLMTQSDSLLQFGANGYSKPATALVVLRETVMGRELFDRAFREYSQRWYMKHPTPYDFFRTMEESSGIDLDWFWRGWFYTTDHVDIALEKVVRHRLDSGDPEKEMRQRRELREDEPKSLTAQRNTATKPLGPTVVESDPATRDFYNRTDEFTVTAEAKRKAARAREALKPEEREAQATTDNFYRFTFANKGGLVMPVILKLTFADGSDGTWRLPAEIWRRNAKQVTWELVTAKTLARAELDPLWETADANRGNNVFTGEIETKTLRIARPEEAENRMKDSDLKVMPGSLETFPAAPPKSDAKASDAKPAGTP</sequence>
<dbReference type="RefSeq" id="WP_386824159.1">
    <property type="nucleotide sequence ID" value="NZ_JBHTIF010000002.1"/>
</dbReference>
<keyword evidence="5" id="KW-1185">Reference proteome</keyword>
<keyword evidence="4" id="KW-0031">Aminopeptidase</keyword>
<keyword evidence="4" id="KW-0645">Protease</keyword>
<accession>A0ABW2YFB4</accession>
<evidence type="ECO:0000256" key="2">
    <source>
        <dbReference type="SAM" id="SignalP"/>
    </source>
</evidence>
<feature type="chain" id="PRO_5045457749" evidence="2">
    <location>
        <begin position="23"/>
        <end position="819"/>
    </location>
</feature>
<dbReference type="GO" id="GO:0004177">
    <property type="term" value="F:aminopeptidase activity"/>
    <property type="evidence" value="ECO:0007669"/>
    <property type="project" value="UniProtKB-KW"/>
</dbReference>
<comment type="caution">
    <text evidence="4">The sequence shown here is derived from an EMBL/GenBank/DDBJ whole genome shotgun (WGS) entry which is preliminary data.</text>
</comment>
<dbReference type="CDD" id="cd09604">
    <property type="entry name" value="M1_APN_like"/>
    <property type="match status" value="1"/>
</dbReference>
<feature type="region of interest" description="Disordered" evidence="1">
    <location>
        <begin position="776"/>
        <end position="819"/>
    </location>
</feature>
<evidence type="ECO:0000256" key="1">
    <source>
        <dbReference type="SAM" id="MobiDB-lite"/>
    </source>
</evidence>
<proteinExistence type="predicted"/>
<dbReference type="EC" id="3.4.11.-" evidence="4"/>
<gene>
    <name evidence="4" type="ORF">ACFQ0E_12110</name>
</gene>